<feature type="compositionally biased region" description="Basic and acidic residues" evidence="1">
    <location>
        <begin position="88"/>
        <end position="99"/>
    </location>
</feature>
<proteinExistence type="predicted"/>
<dbReference type="WBParaSite" id="GPLIN_000095600">
    <property type="protein sequence ID" value="GPLIN_000095600"/>
    <property type="gene ID" value="GPLIN_000095600"/>
</dbReference>
<sequence>MKSTVRQTGAWHAYAHQPNWTDGYSSNSNGPTRTSHPGAISNRNDGRLDINNSKSMEDVSNNDMASLNGKTLVNVNKWPAIPLKHRPHDSTKLDDHPTDNNKPANNSTRPNNSANVDNNLASSNTTTNQHVDNHNFKVYNSKPARHDQLHIASQQITFRCRVEKHLSFESKSNDKTTSTTREEISLALSTGHHRTDGPISVQLQPARRFKPNTLHATVSNKSSSDLKHHQLSFHQWQRDNDTDSTRFAPTSEFAAQKSFKETLKQHLTARTEALGTLNGDDDGQTCPIKRKEG</sequence>
<evidence type="ECO:0000313" key="2">
    <source>
        <dbReference type="Proteomes" id="UP000050741"/>
    </source>
</evidence>
<name>A0A183BK27_GLOPA</name>
<protein>
    <submittedName>
        <fullName evidence="3">Ras-associating domain-containing protein</fullName>
    </submittedName>
</protein>
<feature type="compositionally biased region" description="Polar residues" evidence="1">
    <location>
        <begin position="50"/>
        <end position="64"/>
    </location>
</feature>
<dbReference type="Proteomes" id="UP000050741">
    <property type="component" value="Unassembled WGS sequence"/>
</dbReference>
<evidence type="ECO:0000256" key="1">
    <source>
        <dbReference type="SAM" id="MobiDB-lite"/>
    </source>
</evidence>
<reference evidence="2" key="1">
    <citation type="submission" date="2013-12" db="EMBL/GenBank/DDBJ databases">
        <authorList>
            <person name="Aslett M."/>
        </authorList>
    </citation>
    <scope>NUCLEOTIDE SEQUENCE [LARGE SCALE GENOMIC DNA]</scope>
    <source>
        <strain evidence="2">Lindley</strain>
    </source>
</reference>
<feature type="region of interest" description="Disordered" evidence="1">
    <location>
        <begin position="79"/>
        <end position="133"/>
    </location>
</feature>
<feature type="region of interest" description="Disordered" evidence="1">
    <location>
        <begin position="17"/>
        <end position="64"/>
    </location>
</feature>
<keyword evidence="2" id="KW-1185">Reference proteome</keyword>
<organism evidence="2 3">
    <name type="scientific">Globodera pallida</name>
    <name type="common">Potato cyst nematode worm</name>
    <name type="synonym">Heterodera pallida</name>
    <dbReference type="NCBI Taxonomy" id="36090"/>
    <lineage>
        <taxon>Eukaryota</taxon>
        <taxon>Metazoa</taxon>
        <taxon>Ecdysozoa</taxon>
        <taxon>Nematoda</taxon>
        <taxon>Chromadorea</taxon>
        <taxon>Rhabditida</taxon>
        <taxon>Tylenchina</taxon>
        <taxon>Tylenchomorpha</taxon>
        <taxon>Tylenchoidea</taxon>
        <taxon>Heteroderidae</taxon>
        <taxon>Heteroderinae</taxon>
        <taxon>Globodera</taxon>
    </lineage>
</organism>
<feature type="compositionally biased region" description="Polar residues" evidence="1">
    <location>
        <begin position="18"/>
        <end position="35"/>
    </location>
</feature>
<accession>A0A183BK27</accession>
<reference evidence="3" key="3">
    <citation type="submission" date="2016-06" db="UniProtKB">
        <authorList>
            <consortium name="WormBaseParasite"/>
        </authorList>
    </citation>
    <scope>IDENTIFICATION</scope>
</reference>
<feature type="compositionally biased region" description="Polar residues" evidence="1">
    <location>
        <begin position="100"/>
        <end position="130"/>
    </location>
</feature>
<dbReference type="AlphaFoldDB" id="A0A183BK27"/>
<reference evidence="2" key="2">
    <citation type="submission" date="2014-05" db="EMBL/GenBank/DDBJ databases">
        <title>The genome and life-stage specific transcriptomes of Globodera pallida elucidate key aspects of plant parasitism by a cyst nematode.</title>
        <authorList>
            <person name="Cotton J.A."/>
            <person name="Lilley C.J."/>
            <person name="Jones L.M."/>
            <person name="Kikuchi T."/>
            <person name="Reid A.J."/>
            <person name="Thorpe P."/>
            <person name="Tsai I.J."/>
            <person name="Beasley H."/>
            <person name="Blok V."/>
            <person name="Cock P.J.A."/>
            <person name="Van den Akker S.E."/>
            <person name="Holroyd N."/>
            <person name="Hunt M."/>
            <person name="Mantelin S."/>
            <person name="Naghra H."/>
            <person name="Pain A."/>
            <person name="Palomares-Rius J.E."/>
            <person name="Zarowiecki M."/>
            <person name="Berriman M."/>
            <person name="Jones J.T."/>
            <person name="Urwin P.E."/>
        </authorList>
    </citation>
    <scope>NUCLEOTIDE SEQUENCE [LARGE SCALE GENOMIC DNA]</scope>
    <source>
        <strain evidence="2">Lindley</strain>
    </source>
</reference>
<evidence type="ECO:0000313" key="3">
    <source>
        <dbReference type="WBParaSite" id="GPLIN_000095600"/>
    </source>
</evidence>
<feature type="region of interest" description="Disordered" evidence="1">
    <location>
        <begin position="274"/>
        <end position="293"/>
    </location>
</feature>